<keyword evidence="2" id="KW-0805">Transcription regulation</keyword>
<sequence length="642" mass="71409">MADLDAELLALAGGDDSSDEESPASPEGKQASPMEALAEDGEEEEGGAEEEGELDDSGEKESRKAGKQSARSKKSRNDGDDAALSSSPRSRSRSSLRSASMSESDSESSPPPDDNQEPIFPYEKLYYSAKDKAEVEAMPEIQREELLSERVEQVERRNQDLALHRLHRLHRLLATREREGAGKNKRKASDEDVRAHPRASSRKKRTLGGREVGETSDAIEAYKRQREQRGKREEQRRRDASARKKDGVPSSPDDGEVSDREGHAESDVEWEDRRRHRSPSAPKDDPPAELRDIQRACVGRSNFAQVCFYPGFDQAISNCYARVMIGVNKDTGSNEYRMCLIKKFTEGRPYAMEGPNGRSFITSQYAVLAHGKAEKEFPFIAISDSPFTEAEFNRYRQTMIVEDCKMATKSTVANKVVDINKLINHNFTKEELDEKLRRQGVGDSKKIIYERIQLDRRRGDALAAGDEATVAECDAELARLKGPKLAFGTMLVKPRSTEKTQQQRLADLNKRNDWLNTQNVKRAQLDERKAKREAAMAVARGEAVADRFARVITRARIHHDVSGNKLLPKGAVGSGSEISGPVTPITGANTPIKQVTPNRGATPSSSAPKEESKLRKGVPVIRHRPTDDENIAALDLHIDIDV</sequence>
<feature type="compositionally biased region" description="Basic residues" evidence="5">
    <location>
        <begin position="196"/>
        <end position="207"/>
    </location>
</feature>
<keyword evidence="8" id="KW-1185">Reference proteome</keyword>
<dbReference type="EMBL" id="PDNA01000537">
    <property type="protein sequence ID" value="PGG95029.1"/>
    <property type="molecule type" value="Genomic_DNA"/>
</dbReference>
<dbReference type="Proteomes" id="UP000224634">
    <property type="component" value="Unassembled WGS sequence"/>
</dbReference>
<dbReference type="FunFam" id="3.90.70.200:FF:000005">
    <property type="entry name" value="Related to Pol II transcription elongation factor"/>
    <property type="match status" value="1"/>
</dbReference>
<dbReference type="Gene3D" id="3.90.70.200">
    <property type="entry name" value="Plus-3 domain"/>
    <property type="match status" value="1"/>
</dbReference>
<name>A0A2B7WEL9_POLH7</name>
<reference evidence="7 8" key="1">
    <citation type="submission" date="2017-10" db="EMBL/GenBank/DDBJ databases">
        <title>Comparative genomics in systemic dimorphic fungi from Ajellomycetaceae.</title>
        <authorList>
            <person name="Munoz J.F."/>
            <person name="Mcewen J.G."/>
            <person name="Clay O.K."/>
            <person name="Cuomo C.A."/>
        </authorList>
    </citation>
    <scope>NUCLEOTIDE SEQUENCE [LARGE SCALE GENOMIC DNA]</scope>
    <source>
        <strain evidence="7 8">UAMH7299</strain>
    </source>
</reference>
<dbReference type="STRING" id="1447883.A0A2B7WEL9"/>
<feature type="compositionally biased region" description="Polar residues" evidence="5">
    <location>
        <begin position="586"/>
        <end position="607"/>
    </location>
</feature>
<evidence type="ECO:0000256" key="4">
    <source>
        <dbReference type="ARBA" id="ARBA00023242"/>
    </source>
</evidence>
<dbReference type="GO" id="GO:0016593">
    <property type="term" value="C:Cdc73/Paf1 complex"/>
    <property type="evidence" value="ECO:0007669"/>
    <property type="project" value="TreeGrafter"/>
</dbReference>
<dbReference type="GO" id="GO:0003677">
    <property type="term" value="F:DNA binding"/>
    <property type="evidence" value="ECO:0007669"/>
    <property type="project" value="InterPro"/>
</dbReference>
<dbReference type="OrthoDB" id="166375at2759"/>
<evidence type="ECO:0000256" key="5">
    <source>
        <dbReference type="SAM" id="MobiDB-lite"/>
    </source>
</evidence>
<feature type="compositionally biased region" description="Acidic residues" evidence="5">
    <location>
        <begin position="37"/>
        <end position="56"/>
    </location>
</feature>
<dbReference type="SMART" id="SM00719">
    <property type="entry name" value="Plus3"/>
    <property type="match status" value="1"/>
</dbReference>
<keyword evidence="3" id="KW-0804">Transcription</keyword>
<dbReference type="PANTHER" id="PTHR13115:SF8">
    <property type="entry name" value="RNA POLYMERASE-ASSOCIATED PROTEIN RTF1 HOMOLOG"/>
    <property type="match status" value="1"/>
</dbReference>
<dbReference type="Pfam" id="PF03126">
    <property type="entry name" value="Plus-3"/>
    <property type="match status" value="1"/>
</dbReference>
<dbReference type="AlphaFoldDB" id="A0A2B7WEL9"/>
<feature type="region of interest" description="Disordered" evidence="5">
    <location>
        <begin position="1"/>
        <end position="123"/>
    </location>
</feature>
<feature type="compositionally biased region" description="Low complexity" evidence="5">
    <location>
        <begin position="82"/>
        <end position="103"/>
    </location>
</feature>
<feature type="region of interest" description="Disordered" evidence="5">
    <location>
        <begin position="172"/>
        <end position="289"/>
    </location>
</feature>
<comment type="subcellular location">
    <subcellularLocation>
        <location evidence="1">Nucleus</location>
    </subcellularLocation>
</comment>
<dbReference type="InterPro" id="IPR036128">
    <property type="entry name" value="Plus3-like_sf"/>
</dbReference>
<dbReference type="PROSITE" id="PS51360">
    <property type="entry name" value="PLUS3"/>
    <property type="match status" value="1"/>
</dbReference>
<proteinExistence type="predicted"/>
<dbReference type="InterPro" id="IPR004343">
    <property type="entry name" value="Plus-3_dom"/>
</dbReference>
<protein>
    <recommendedName>
        <fullName evidence="6">Plus3 domain-containing protein</fullName>
    </recommendedName>
</protein>
<feature type="compositionally biased region" description="Basic and acidic residues" evidence="5">
    <location>
        <begin position="257"/>
        <end position="266"/>
    </location>
</feature>
<feature type="domain" description="Plus3" evidence="6">
    <location>
        <begin position="287"/>
        <end position="424"/>
    </location>
</feature>
<feature type="compositionally biased region" description="Basic and acidic residues" evidence="5">
    <location>
        <begin position="174"/>
        <end position="195"/>
    </location>
</feature>
<evidence type="ECO:0000259" key="6">
    <source>
        <dbReference type="PROSITE" id="PS51360"/>
    </source>
</evidence>
<evidence type="ECO:0000313" key="7">
    <source>
        <dbReference type="EMBL" id="PGG95029.1"/>
    </source>
</evidence>
<comment type="caution">
    <text evidence="7">The sequence shown here is derived from an EMBL/GenBank/DDBJ whole genome shotgun (WGS) entry which is preliminary data.</text>
</comment>
<keyword evidence="4" id="KW-0539">Nucleus</keyword>
<feature type="compositionally biased region" description="Basic and acidic residues" evidence="5">
    <location>
        <begin position="220"/>
        <end position="247"/>
    </location>
</feature>
<evidence type="ECO:0000256" key="1">
    <source>
        <dbReference type="ARBA" id="ARBA00004123"/>
    </source>
</evidence>
<gene>
    <name evidence="7" type="ORF">AJ80_10041</name>
</gene>
<dbReference type="GO" id="GO:1990269">
    <property type="term" value="F:RNA polymerase II C-terminal domain phosphoserine binding"/>
    <property type="evidence" value="ECO:0007669"/>
    <property type="project" value="TreeGrafter"/>
</dbReference>
<feature type="region of interest" description="Disordered" evidence="5">
    <location>
        <begin position="582"/>
        <end position="617"/>
    </location>
</feature>
<evidence type="ECO:0000313" key="8">
    <source>
        <dbReference type="Proteomes" id="UP000224634"/>
    </source>
</evidence>
<accession>A0A2B7WEL9</accession>
<evidence type="ECO:0000256" key="3">
    <source>
        <dbReference type="ARBA" id="ARBA00023163"/>
    </source>
</evidence>
<organism evidence="7 8">
    <name type="scientific">Polytolypa hystricis (strain UAMH7299)</name>
    <dbReference type="NCBI Taxonomy" id="1447883"/>
    <lineage>
        <taxon>Eukaryota</taxon>
        <taxon>Fungi</taxon>
        <taxon>Dikarya</taxon>
        <taxon>Ascomycota</taxon>
        <taxon>Pezizomycotina</taxon>
        <taxon>Eurotiomycetes</taxon>
        <taxon>Eurotiomycetidae</taxon>
        <taxon>Onygenales</taxon>
        <taxon>Onygenales incertae sedis</taxon>
        <taxon>Polytolypa</taxon>
    </lineage>
</organism>
<dbReference type="PANTHER" id="PTHR13115">
    <property type="entry name" value="RNA POLYMERASE-ASSOCIATED PROTEIN RTF1 HOMOLOG"/>
    <property type="match status" value="1"/>
</dbReference>
<evidence type="ECO:0000256" key="2">
    <source>
        <dbReference type="ARBA" id="ARBA00023015"/>
    </source>
</evidence>
<dbReference type="SUPFAM" id="SSF159042">
    <property type="entry name" value="Plus3-like"/>
    <property type="match status" value="1"/>
</dbReference>